<feature type="domain" description="Serine aminopeptidase S33" evidence="2">
    <location>
        <begin position="74"/>
        <end position="176"/>
    </location>
</feature>
<dbReference type="EMBL" id="JAEKJZ010000007">
    <property type="protein sequence ID" value="MBN9673500.1"/>
    <property type="molecule type" value="Genomic_DNA"/>
</dbReference>
<evidence type="ECO:0000313" key="3">
    <source>
        <dbReference type="EMBL" id="MBN9673500.1"/>
    </source>
</evidence>
<dbReference type="PANTHER" id="PTHR43265:SF1">
    <property type="entry name" value="ESTERASE ESTD"/>
    <property type="match status" value="1"/>
</dbReference>
<evidence type="ECO:0000259" key="2">
    <source>
        <dbReference type="Pfam" id="PF12146"/>
    </source>
</evidence>
<dbReference type="InterPro" id="IPR022742">
    <property type="entry name" value="Hydrolase_4"/>
</dbReference>
<feature type="chain" id="PRO_5036883900" evidence="1">
    <location>
        <begin position="32"/>
        <end position="330"/>
    </location>
</feature>
<accession>A0A939J6P3</accession>
<dbReference type="GO" id="GO:0052689">
    <property type="term" value="F:carboxylic ester hydrolase activity"/>
    <property type="evidence" value="ECO:0007669"/>
    <property type="project" value="TreeGrafter"/>
</dbReference>
<sequence>MFRPFHRRRCRLAPAFICFLVLLPLGCSAMAEDELSLEGPQGLLKGAYVEAADNRAVVLIIPGSGPTDRDGNGGNGLHANSYRLLAEGLAEKGVSSLRIDKRGMFASAAAISDGNKVTVEDYAEDVRRWAEKLSSRSGHECIWLLGHSEGGLVALKSVETGGAPVCGLVLTATPGRPIGALMREQFKANPGTAPLLPDLNRILATLEKGETVAQEDIPPGLRWLFSPGLQAYMINLFSHDPARLMASYAGPSLILQGTGDIQVKVSDARLLKEAAANATLTVVEGMSHMLKTVPGEGPDSAMETYTNPRLPLSEAVVPAIADFVLRPRNR</sequence>
<reference evidence="3" key="1">
    <citation type="submission" date="2020-12" db="EMBL/GenBank/DDBJ databases">
        <title>Oil enriched cultivation method for isolating marine PHA-producing bacteria.</title>
        <authorList>
            <person name="Zheng W."/>
            <person name="Yu S."/>
            <person name="Huang Y."/>
        </authorList>
    </citation>
    <scope>NUCLEOTIDE SEQUENCE</scope>
    <source>
        <strain evidence="3">SY-2-12</strain>
    </source>
</reference>
<gene>
    <name evidence="3" type="ORF">JF539_24295</name>
</gene>
<keyword evidence="1" id="KW-0732">Signal</keyword>
<keyword evidence="3" id="KW-0378">Hydrolase</keyword>
<protein>
    <submittedName>
        <fullName evidence="3">Alpha/beta fold hydrolase</fullName>
    </submittedName>
</protein>
<dbReference type="Pfam" id="PF12146">
    <property type="entry name" value="Hydrolase_4"/>
    <property type="match status" value="1"/>
</dbReference>
<proteinExistence type="predicted"/>
<organism evidence="3 4">
    <name type="scientific">Roseibium aggregatum</name>
    <dbReference type="NCBI Taxonomy" id="187304"/>
    <lineage>
        <taxon>Bacteria</taxon>
        <taxon>Pseudomonadati</taxon>
        <taxon>Pseudomonadota</taxon>
        <taxon>Alphaproteobacteria</taxon>
        <taxon>Hyphomicrobiales</taxon>
        <taxon>Stappiaceae</taxon>
        <taxon>Roseibium</taxon>
    </lineage>
</organism>
<dbReference type="AlphaFoldDB" id="A0A939J6P3"/>
<comment type="caution">
    <text evidence="3">The sequence shown here is derived from an EMBL/GenBank/DDBJ whole genome shotgun (WGS) entry which is preliminary data.</text>
</comment>
<dbReference type="InterPro" id="IPR029058">
    <property type="entry name" value="AB_hydrolase_fold"/>
</dbReference>
<dbReference type="PANTHER" id="PTHR43265">
    <property type="entry name" value="ESTERASE ESTD"/>
    <property type="match status" value="1"/>
</dbReference>
<dbReference type="Proteomes" id="UP000664096">
    <property type="component" value="Unassembled WGS sequence"/>
</dbReference>
<dbReference type="SUPFAM" id="SSF53474">
    <property type="entry name" value="alpha/beta-Hydrolases"/>
    <property type="match status" value="1"/>
</dbReference>
<feature type="signal peptide" evidence="1">
    <location>
        <begin position="1"/>
        <end position="31"/>
    </location>
</feature>
<evidence type="ECO:0000256" key="1">
    <source>
        <dbReference type="SAM" id="SignalP"/>
    </source>
</evidence>
<dbReference type="Gene3D" id="3.40.50.1820">
    <property type="entry name" value="alpha/beta hydrolase"/>
    <property type="match status" value="1"/>
</dbReference>
<name>A0A939J6P3_9HYPH</name>
<dbReference type="InterPro" id="IPR053145">
    <property type="entry name" value="AB_hydrolase_Est10"/>
</dbReference>
<evidence type="ECO:0000313" key="4">
    <source>
        <dbReference type="Proteomes" id="UP000664096"/>
    </source>
</evidence>